<evidence type="ECO:0000313" key="1">
    <source>
        <dbReference type="EMBL" id="GBL77585.1"/>
    </source>
</evidence>
<dbReference type="PANTHER" id="PTHR47326:SF1">
    <property type="entry name" value="HTH PSQ-TYPE DOMAIN-CONTAINING PROTEIN"/>
    <property type="match status" value="1"/>
</dbReference>
<reference evidence="1 2" key="1">
    <citation type="journal article" date="2019" name="Sci. Rep.">
        <title>Orb-weaving spider Araneus ventricosus genome elucidates the spidroin gene catalogue.</title>
        <authorList>
            <person name="Kono N."/>
            <person name="Nakamura H."/>
            <person name="Ohtoshi R."/>
            <person name="Moran D.A.P."/>
            <person name="Shinohara A."/>
            <person name="Yoshida Y."/>
            <person name="Fujiwara M."/>
            <person name="Mori M."/>
            <person name="Tomita M."/>
            <person name="Arakawa K."/>
        </authorList>
    </citation>
    <scope>NUCLEOTIDE SEQUENCE [LARGE SCALE GENOMIC DNA]</scope>
</reference>
<dbReference type="Gene3D" id="3.30.420.10">
    <property type="entry name" value="Ribonuclease H-like superfamily/Ribonuclease H"/>
    <property type="match status" value="1"/>
</dbReference>
<keyword evidence="2" id="KW-1185">Reference proteome</keyword>
<organism evidence="1 2">
    <name type="scientific">Araneus ventricosus</name>
    <name type="common">Orbweaver spider</name>
    <name type="synonym">Epeira ventricosa</name>
    <dbReference type="NCBI Taxonomy" id="182803"/>
    <lineage>
        <taxon>Eukaryota</taxon>
        <taxon>Metazoa</taxon>
        <taxon>Ecdysozoa</taxon>
        <taxon>Arthropoda</taxon>
        <taxon>Chelicerata</taxon>
        <taxon>Arachnida</taxon>
        <taxon>Araneae</taxon>
        <taxon>Araneomorphae</taxon>
        <taxon>Entelegynae</taxon>
        <taxon>Araneoidea</taxon>
        <taxon>Araneidae</taxon>
        <taxon>Araneus</taxon>
    </lineage>
</organism>
<evidence type="ECO:0008006" key="3">
    <source>
        <dbReference type="Google" id="ProtNLM"/>
    </source>
</evidence>
<comment type="caution">
    <text evidence="1">The sequence shown here is derived from an EMBL/GenBank/DDBJ whole genome shotgun (WGS) entry which is preliminary data.</text>
</comment>
<dbReference type="AlphaFoldDB" id="A0A4Y2AED8"/>
<dbReference type="Proteomes" id="UP000499080">
    <property type="component" value="Unassembled WGS sequence"/>
</dbReference>
<dbReference type="InterPro" id="IPR036397">
    <property type="entry name" value="RNaseH_sf"/>
</dbReference>
<gene>
    <name evidence="1" type="ORF">AVEN_48542_1</name>
</gene>
<accession>A0A4Y2AED8</accession>
<evidence type="ECO:0000313" key="2">
    <source>
        <dbReference type="Proteomes" id="UP000499080"/>
    </source>
</evidence>
<name>A0A4Y2AED8_ARAVE</name>
<dbReference type="OrthoDB" id="6436543at2759"/>
<sequence length="84" mass="9966">MWFTQDGATPHRANEVFDLLEEHFNGRIVDLGYPKSENMGIDWPPYSPDLNPCDSFFVGLYQRQSLRWKPPEHRRPENCYSDSY</sequence>
<dbReference type="EMBL" id="BGPR01156056">
    <property type="protein sequence ID" value="GBL77585.1"/>
    <property type="molecule type" value="Genomic_DNA"/>
</dbReference>
<protein>
    <recommendedName>
        <fullName evidence="3">Tc1-like transposase DDE domain-containing protein</fullName>
    </recommendedName>
</protein>
<dbReference type="PANTHER" id="PTHR47326">
    <property type="entry name" value="TRANSPOSABLE ELEMENT TC3 TRANSPOSASE-LIKE PROTEIN"/>
    <property type="match status" value="1"/>
</dbReference>
<proteinExistence type="predicted"/>
<dbReference type="GO" id="GO:0003676">
    <property type="term" value="F:nucleic acid binding"/>
    <property type="evidence" value="ECO:0007669"/>
    <property type="project" value="InterPro"/>
</dbReference>